<gene>
    <name evidence="2" type="ORF">NJQ99_15570</name>
</gene>
<sequence>MRALFALLLLLPLAACDDAAVAVAPPPPAELTADAAGYFCQMTVLDHPGPKGQAHLQGHAAPLWFPQVRDLVAFVKSGERSADVAALYVNDMAQAESWERPGPGTWIAAEDAYYVVGADIAGGMGAGEIVPFGTADAARAFAGELGGAVLRLADIPADAALGAVTPVADGRN</sequence>
<keyword evidence="1" id="KW-0732">Signal</keyword>
<feature type="signal peptide" evidence="1">
    <location>
        <begin position="1"/>
        <end position="19"/>
    </location>
</feature>
<dbReference type="Gene3D" id="3.30.70.2050">
    <property type="match status" value="1"/>
</dbReference>
<comment type="caution">
    <text evidence="2">The sequence shown here is derived from an EMBL/GenBank/DDBJ whole genome shotgun (WGS) entry which is preliminary data.</text>
</comment>
<dbReference type="Gene3D" id="3.30.70.2060">
    <property type="match status" value="1"/>
</dbReference>
<dbReference type="EMBL" id="JAMZFT010000004">
    <property type="protein sequence ID" value="MCP1337840.1"/>
    <property type="molecule type" value="Genomic_DNA"/>
</dbReference>
<keyword evidence="3" id="KW-1185">Reference proteome</keyword>
<dbReference type="PANTHER" id="PTHR41247">
    <property type="entry name" value="HTH-TYPE TRANSCRIPTIONAL REPRESSOR YCNK"/>
    <property type="match status" value="1"/>
</dbReference>
<dbReference type="Proteomes" id="UP001055804">
    <property type="component" value="Unassembled WGS sequence"/>
</dbReference>
<dbReference type="Pfam" id="PF05573">
    <property type="entry name" value="NosL"/>
    <property type="match status" value="1"/>
</dbReference>
<proteinExistence type="predicted"/>
<dbReference type="PANTHER" id="PTHR41247:SF1">
    <property type="entry name" value="HTH-TYPE TRANSCRIPTIONAL REPRESSOR YCNK"/>
    <property type="match status" value="1"/>
</dbReference>
<protein>
    <submittedName>
        <fullName evidence="2">Nitrous oxide reductase accessory protein NosL</fullName>
    </submittedName>
</protein>
<feature type="chain" id="PRO_5039944445" evidence="1">
    <location>
        <begin position="20"/>
        <end position="172"/>
    </location>
</feature>
<reference evidence="2" key="1">
    <citation type="submission" date="2022-06" db="EMBL/GenBank/DDBJ databases">
        <title>Isolation and Genomics of Futiania mangrovii gen. nov., sp. nov., a Rare and Metabolically-versatile member in the Class Alphaproteobacteria.</title>
        <authorList>
            <person name="Liu L."/>
            <person name="Huang W.-C."/>
            <person name="Pan J."/>
            <person name="Li J."/>
            <person name="Huang Y."/>
            <person name="Du H."/>
            <person name="Liu Y."/>
            <person name="Li M."/>
        </authorList>
    </citation>
    <scope>NUCLEOTIDE SEQUENCE</scope>
    <source>
        <strain evidence="2">FT118</strain>
    </source>
</reference>
<dbReference type="InterPro" id="IPR008719">
    <property type="entry name" value="N2O_reductase_NosL"/>
</dbReference>
<dbReference type="AlphaFoldDB" id="A0A9J6PJ50"/>
<evidence type="ECO:0000256" key="1">
    <source>
        <dbReference type="SAM" id="SignalP"/>
    </source>
</evidence>
<dbReference type="SUPFAM" id="SSF160387">
    <property type="entry name" value="NosL/MerB-like"/>
    <property type="match status" value="1"/>
</dbReference>
<evidence type="ECO:0000313" key="3">
    <source>
        <dbReference type="Proteomes" id="UP001055804"/>
    </source>
</evidence>
<organism evidence="2 3">
    <name type="scientific">Futiania mangrovi</name>
    <dbReference type="NCBI Taxonomy" id="2959716"/>
    <lineage>
        <taxon>Bacteria</taxon>
        <taxon>Pseudomonadati</taxon>
        <taxon>Pseudomonadota</taxon>
        <taxon>Alphaproteobacteria</taxon>
        <taxon>Futianiales</taxon>
        <taxon>Futianiaceae</taxon>
        <taxon>Futiania</taxon>
    </lineage>
</organism>
<dbReference type="RefSeq" id="WP_269333801.1">
    <property type="nucleotide sequence ID" value="NZ_JAMZFT010000004.1"/>
</dbReference>
<name>A0A9J6PJ50_9PROT</name>
<evidence type="ECO:0000313" key="2">
    <source>
        <dbReference type="EMBL" id="MCP1337840.1"/>
    </source>
</evidence>
<accession>A0A9J6PJ50</accession>